<sequence length="65" mass="7736">MRTHFWQQKKGEEEKMVSITQAKKLLQEKGGKAWTEHTERDGTLFEVSEIELKGNNSQFKYNRHL</sequence>
<name>A0A6H1Z6Z2_9ZZZZ</name>
<evidence type="ECO:0000313" key="2">
    <source>
        <dbReference type="EMBL" id="QJB04978.1"/>
    </source>
</evidence>
<reference evidence="1" key="1">
    <citation type="submission" date="2020-03" db="EMBL/GenBank/DDBJ databases">
        <title>The deep terrestrial virosphere.</title>
        <authorList>
            <person name="Holmfeldt K."/>
            <person name="Nilsson E."/>
            <person name="Simone D."/>
            <person name="Lopez-Fernandez M."/>
            <person name="Wu X."/>
            <person name="de Brujin I."/>
            <person name="Lundin D."/>
            <person name="Andersson A."/>
            <person name="Bertilsson S."/>
            <person name="Dopson M."/>
        </authorList>
    </citation>
    <scope>NUCLEOTIDE SEQUENCE</scope>
    <source>
        <strain evidence="1">MM171A00247</strain>
        <strain evidence="2">MM171B00144</strain>
    </source>
</reference>
<evidence type="ECO:0000313" key="1">
    <source>
        <dbReference type="EMBL" id="QJA43298.1"/>
    </source>
</evidence>
<dbReference type="EMBL" id="MT143700">
    <property type="protein sequence ID" value="QJA43298.1"/>
    <property type="molecule type" value="Genomic_DNA"/>
</dbReference>
<gene>
    <name evidence="1" type="ORF">MM171A00247_0012</name>
    <name evidence="2" type="ORF">MM171B00144_0017</name>
</gene>
<dbReference type="EMBL" id="MT143893">
    <property type="protein sequence ID" value="QJB04978.1"/>
    <property type="molecule type" value="Genomic_DNA"/>
</dbReference>
<organism evidence="1">
    <name type="scientific">viral metagenome</name>
    <dbReference type="NCBI Taxonomy" id="1070528"/>
    <lineage>
        <taxon>unclassified sequences</taxon>
        <taxon>metagenomes</taxon>
        <taxon>organismal metagenomes</taxon>
    </lineage>
</organism>
<accession>A0A6H1Z6Z2</accession>
<proteinExistence type="predicted"/>
<dbReference type="AlphaFoldDB" id="A0A6H1Z6Z2"/>
<protein>
    <submittedName>
        <fullName evidence="1">Uncharacterized protein</fullName>
    </submittedName>
</protein>